<dbReference type="AlphaFoldDB" id="A0A1X1URB4"/>
<keyword evidence="3" id="KW-1185">Reference proteome</keyword>
<evidence type="ECO:0000256" key="1">
    <source>
        <dbReference type="SAM" id="Phobius"/>
    </source>
</evidence>
<dbReference type="Proteomes" id="UP000194000">
    <property type="component" value="Unassembled WGS sequence"/>
</dbReference>
<keyword evidence="1" id="KW-0472">Membrane</keyword>
<evidence type="ECO:0000313" key="3">
    <source>
        <dbReference type="Proteomes" id="UP000194000"/>
    </source>
</evidence>
<dbReference type="InterPro" id="IPR023840">
    <property type="entry name" value="T7SS_Rv3446c"/>
</dbReference>
<keyword evidence="1" id="KW-0812">Transmembrane</keyword>
<comment type="caution">
    <text evidence="2">The sequence shown here is derived from an EMBL/GenBank/DDBJ whole genome shotgun (WGS) entry which is preliminary data.</text>
</comment>
<dbReference type="NCBIfam" id="TIGR03931">
    <property type="entry name" value="T7SS_Rv3446c"/>
    <property type="match status" value="1"/>
</dbReference>
<dbReference type="STRING" id="1260918.AWC06_17730"/>
<name>A0A1X1URB4_9MYCO</name>
<accession>A0A1X1URB4</accession>
<protein>
    <recommendedName>
        <fullName evidence="4">Type VII secretion-associated protein</fullName>
    </recommendedName>
</protein>
<dbReference type="EMBL" id="LQOW01000025">
    <property type="protein sequence ID" value="ORV59209.1"/>
    <property type="molecule type" value="Genomic_DNA"/>
</dbReference>
<feature type="transmembrane region" description="Helical" evidence="1">
    <location>
        <begin position="231"/>
        <end position="248"/>
    </location>
</feature>
<sequence length="401" mass="42398">MTAHVIEAGPNTIRQLCCGDGEVADGEVIRAALDGIDDPAVLVELRPVSVDSLWREALRSVHSGRPELVIVVHPSWWTTTRVDRVRTAAEVLADDVEMRPRSWLLARAAAPHPAVVVEIADQFVVVTGAAVVAERRSDPQRTAEAIVHAIVEMTADATAVVVIDAPGTVDGADGLATMIADGVRACDAMKVVLVDDAALRELGAAAVPSEDAACESPSTDAADGGRRGHRIIAVVILLVTVVLAVGALRHHAVAPVERAPTTFLVEGRVALEVPAQWPMQRVIAGPGSARVQVTSPSDPEVALHVTQSWVAAATLDDAAESLKQAIDAEPPGVFVDFNPAGRSAGRPAVTYREVRAAHDIRWTVLLDRAVRISIGCQSRLGHDDVVRDVCEQAVRSARALS</sequence>
<reference evidence="2 3" key="1">
    <citation type="submission" date="2016-01" db="EMBL/GenBank/DDBJ databases">
        <title>The new phylogeny of the genus Mycobacterium.</title>
        <authorList>
            <person name="Tarcisio F."/>
            <person name="Conor M."/>
            <person name="Antonella G."/>
            <person name="Elisabetta G."/>
            <person name="Giulia F.S."/>
            <person name="Sara T."/>
            <person name="Anna F."/>
            <person name="Clotilde B."/>
            <person name="Roberto B."/>
            <person name="Veronica D.S."/>
            <person name="Fabio R."/>
            <person name="Monica P."/>
            <person name="Olivier J."/>
            <person name="Enrico T."/>
            <person name="Nicola S."/>
        </authorList>
    </citation>
    <scope>NUCLEOTIDE SEQUENCE [LARGE SCALE GENOMIC DNA]</scope>
    <source>
        <strain evidence="2 3">DSM 45731</strain>
    </source>
</reference>
<evidence type="ECO:0008006" key="4">
    <source>
        <dbReference type="Google" id="ProtNLM"/>
    </source>
</evidence>
<keyword evidence="1" id="KW-1133">Transmembrane helix</keyword>
<dbReference type="RefSeq" id="WP_085198330.1">
    <property type="nucleotide sequence ID" value="NZ_JACKVI010000014.1"/>
</dbReference>
<evidence type="ECO:0000313" key="2">
    <source>
        <dbReference type="EMBL" id="ORV59209.1"/>
    </source>
</evidence>
<gene>
    <name evidence="2" type="ORF">AWC06_17730</name>
</gene>
<dbReference type="OrthoDB" id="4760221at2"/>
<organism evidence="2 3">
    <name type="scientific">Mycobacterium fragae</name>
    <dbReference type="NCBI Taxonomy" id="1260918"/>
    <lineage>
        <taxon>Bacteria</taxon>
        <taxon>Bacillati</taxon>
        <taxon>Actinomycetota</taxon>
        <taxon>Actinomycetes</taxon>
        <taxon>Mycobacteriales</taxon>
        <taxon>Mycobacteriaceae</taxon>
        <taxon>Mycobacterium</taxon>
    </lineage>
</organism>
<proteinExistence type="predicted"/>